<evidence type="ECO:0000259" key="5">
    <source>
        <dbReference type="SMART" id="SM00387"/>
    </source>
</evidence>
<gene>
    <name evidence="6" type="ORF">GCM10007968_05640</name>
</gene>
<reference evidence="6" key="2">
    <citation type="submission" date="2020-09" db="EMBL/GenBank/DDBJ databases">
        <authorList>
            <person name="Sun Q."/>
            <person name="Ohkuma M."/>
        </authorList>
    </citation>
    <scope>NUCLEOTIDE SEQUENCE</scope>
    <source>
        <strain evidence="6">JCM 15325</strain>
    </source>
</reference>
<evidence type="ECO:0000256" key="2">
    <source>
        <dbReference type="ARBA" id="ARBA00022777"/>
    </source>
</evidence>
<dbReference type="InterPro" id="IPR036890">
    <property type="entry name" value="HATPase_C_sf"/>
</dbReference>
<keyword evidence="4" id="KW-0812">Transmembrane</keyword>
<organism evidence="6 7">
    <name type="scientific">Sporolactobacillus putidus</name>
    <dbReference type="NCBI Taxonomy" id="492735"/>
    <lineage>
        <taxon>Bacteria</taxon>
        <taxon>Bacillati</taxon>
        <taxon>Bacillota</taxon>
        <taxon>Bacilli</taxon>
        <taxon>Bacillales</taxon>
        <taxon>Sporolactobacillaceae</taxon>
        <taxon>Sporolactobacillus</taxon>
    </lineage>
</organism>
<proteinExistence type="predicted"/>
<dbReference type="EMBL" id="BMOK01000002">
    <property type="protein sequence ID" value="GGL44465.1"/>
    <property type="molecule type" value="Genomic_DNA"/>
</dbReference>
<dbReference type="SMART" id="SM00387">
    <property type="entry name" value="HATPase_c"/>
    <property type="match status" value="1"/>
</dbReference>
<keyword evidence="1" id="KW-0808">Transferase</keyword>
<evidence type="ECO:0000313" key="6">
    <source>
        <dbReference type="EMBL" id="GGL44465.1"/>
    </source>
</evidence>
<reference evidence="6" key="1">
    <citation type="journal article" date="2014" name="Int. J. Syst. Evol. Microbiol.">
        <title>Complete genome sequence of Corynebacterium casei LMG S-19264T (=DSM 44701T), isolated from a smear-ripened cheese.</title>
        <authorList>
            <consortium name="US DOE Joint Genome Institute (JGI-PGF)"/>
            <person name="Walter F."/>
            <person name="Albersmeier A."/>
            <person name="Kalinowski J."/>
            <person name="Ruckert C."/>
        </authorList>
    </citation>
    <scope>NUCLEOTIDE SEQUENCE</scope>
    <source>
        <strain evidence="6">JCM 15325</strain>
    </source>
</reference>
<protein>
    <recommendedName>
        <fullName evidence="5">Histidine kinase/HSP90-like ATPase domain-containing protein</fullName>
    </recommendedName>
</protein>
<keyword evidence="7" id="KW-1185">Reference proteome</keyword>
<evidence type="ECO:0000256" key="3">
    <source>
        <dbReference type="ARBA" id="ARBA00023012"/>
    </source>
</evidence>
<dbReference type="GO" id="GO:0016301">
    <property type="term" value="F:kinase activity"/>
    <property type="evidence" value="ECO:0007669"/>
    <property type="project" value="UniProtKB-KW"/>
</dbReference>
<dbReference type="GO" id="GO:0000160">
    <property type="term" value="P:phosphorelay signal transduction system"/>
    <property type="evidence" value="ECO:0007669"/>
    <property type="project" value="UniProtKB-KW"/>
</dbReference>
<dbReference type="Proteomes" id="UP000654670">
    <property type="component" value="Unassembled WGS sequence"/>
</dbReference>
<dbReference type="Gene3D" id="3.30.565.10">
    <property type="entry name" value="Histidine kinase-like ATPase, C-terminal domain"/>
    <property type="match status" value="1"/>
</dbReference>
<dbReference type="AlphaFoldDB" id="A0A917RYB7"/>
<feature type="domain" description="Histidine kinase/HSP90-like ATPase" evidence="5">
    <location>
        <begin position="315"/>
        <end position="414"/>
    </location>
</feature>
<dbReference type="InterPro" id="IPR050482">
    <property type="entry name" value="Sensor_HK_TwoCompSys"/>
</dbReference>
<accession>A0A917RYB7</accession>
<evidence type="ECO:0000313" key="7">
    <source>
        <dbReference type="Proteomes" id="UP000654670"/>
    </source>
</evidence>
<keyword evidence="3" id="KW-0902">Two-component regulatory system</keyword>
<dbReference type="CDD" id="cd16917">
    <property type="entry name" value="HATPase_UhpB-NarQ-NarX-like"/>
    <property type="match status" value="1"/>
</dbReference>
<sequence>MLPDLAVKGLLSLIRVGLFIFMSVLIFCYAKEYIDYRLRKQLYPKRQDFQASLNRFMQWMKPQYKLSDLAFILKREVENCLPVEEVTLAKVESERQTVSLIDNKVIHVSDDHSWPKPDHIGSLRSNTFGFSVLLSQNKNECVALIGKWKKPRRQLNIDEKIWFETLINYAQIIIENLYRAEELVGLLSQSEERRDTLPQTVQRALFRMSERERKQLSNDLHDTTVQDQLALAREIDAEKTRWSDLSVIGLLNRIRERILNNVDTLRQVIHELRPEFIHQMGLGESLKELLHQVKQRASFSLHAYIDQDLRVYDSDLELNLYRVVQELMNNAMKHSQANQVTLIVSQKSDHYLLLYDDDGIGLKKNPISPSFGTMGLSGLIGRVESTGGTITMDTINEDHFKKGLHIEIIWPIRQS</sequence>
<keyword evidence="4" id="KW-0472">Membrane</keyword>
<evidence type="ECO:0000256" key="1">
    <source>
        <dbReference type="ARBA" id="ARBA00022679"/>
    </source>
</evidence>
<dbReference type="SUPFAM" id="SSF55874">
    <property type="entry name" value="ATPase domain of HSP90 chaperone/DNA topoisomerase II/histidine kinase"/>
    <property type="match status" value="1"/>
</dbReference>
<keyword evidence="2" id="KW-0418">Kinase</keyword>
<name>A0A917RYB7_9BACL</name>
<dbReference type="InterPro" id="IPR003594">
    <property type="entry name" value="HATPase_dom"/>
</dbReference>
<comment type="caution">
    <text evidence="6">The sequence shown here is derived from an EMBL/GenBank/DDBJ whole genome shotgun (WGS) entry which is preliminary data.</text>
</comment>
<keyword evidence="4" id="KW-1133">Transmembrane helix</keyword>
<dbReference type="PANTHER" id="PTHR24421">
    <property type="entry name" value="NITRATE/NITRITE SENSOR PROTEIN NARX-RELATED"/>
    <property type="match status" value="1"/>
</dbReference>
<feature type="transmembrane region" description="Helical" evidence="4">
    <location>
        <begin position="12"/>
        <end position="30"/>
    </location>
</feature>
<dbReference type="PANTHER" id="PTHR24421:SF60">
    <property type="entry name" value="SENSOR HISTIDINE KINASE COMP"/>
    <property type="match status" value="1"/>
</dbReference>
<dbReference type="Pfam" id="PF02518">
    <property type="entry name" value="HATPase_c"/>
    <property type="match status" value="1"/>
</dbReference>
<evidence type="ECO:0000256" key="4">
    <source>
        <dbReference type="SAM" id="Phobius"/>
    </source>
</evidence>